<keyword evidence="2" id="KW-1185">Reference proteome</keyword>
<sequence length="71" mass="8104">MPDFYTFFIRQYSRIWQQNIAVRQDGSTAVAGPCFAAQLEGEDHRDLYCAVQPPSIDRVVPVIWAASSEQR</sequence>
<protein>
    <submittedName>
        <fullName evidence="1">Uncharacterized protein</fullName>
    </submittedName>
</protein>
<evidence type="ECO:0000313" key="2">
    <source>
        <dbReference type="Proteomes" id="UP000242763"/>
    </source>
</evidence>
<dbReference type="Proteomes" id="UP000242763">
    <property type="component" value="Unassembled WGS sequence"/>
</dbReference>
<reference evidence="2" key="1">
    <citation type="submission" date="2016-10" db="EMBL/GenBank/DDBJ databases">
        <authorList>
            <person name="Varghese N."/>
            <person name="Submissions S."/>
        </authorList>
    </citation>
    <scope>NUCLEOTIDE SEQUENCE [LARGE SCALE GENOMIC DNA]</scope>
    <source>
        <strain evidence="2">DSM 21857</strain>
    </source>
</reference>
<evidence type="ECO:0000313" key="1">
    <source>
        <dbReference type="EMBL" id="SFI55179.1"/>
    </source>
</evidence>
<dbReference type="EMBL" id="FORF01000003">
    <property type="protein sequence ID" value="SFI55179.1"/>
    <property type="molecule type" value="Genomic_DNA"/>
</dbReference>
<dbReference type="STRING" id="1121003.SAMN03080618_00789"/>
<accession>A0A1I3J4S1</accession>
<gene>
    <name evidence="1" type="ORF">SAMN03080618_00789</name>
</gene>
<dbReference type="AlphaFoldDB" id="A0A1I3J4S1"/>
<organism evidence="1 2">
    <name type="scientific">Aquamicrobium aerolatum DSM 21857</name>
    <dbReference type="NCBI Taxonomy" id="1121003"/>
    <lineage>
        <taxon>Bacteria</taxon>
        <taxon>Pseudomonadati</taxon>
        <taxon>Pseudomonadota</taxon>
        <taxon>Alphaproteobacteria</taxon>
        <taxon>Hyphomicrobiales</taxon>
        <taxon>Phyllobacteriaceae</taxon>
        <taxon>Aerobium</taxon>
    </lineage>
</organism>
<name>A0A1I3J4S1_9HYPH</name>
<proteinExistence type="predicted"/>